<dbReference type="GO" id="GO:0003955">
    <property type="term" value="F:NAD(P)H dehydrogenase (quinone) activity"/>
    <property type="evidence" value="ECO:0007669"/>
    <property type="project" value="TreeGrafter"/>
</dbReference>
<dbReference type="PRINTS" id="PR00368">
    <property type="entry name" value="FADPNR"/>
</dbReference>
<accession>A0A6M4GSK0</accession>
<evidence type="ECO:0000256" key="4">
    <source>
        <dbReference type="ARBA" id="ARBA00022827"/>
    </source>
</evidence>
<dbReference type="PANTHER" id="PTHR42913">
    <property type="entry name" value="APOPTOSIS-INDUCING FACTOR 1"/>
    <property type="match status" value="1"/>
</dbReference>
<evidence type="ECO:0000256" key="3">
    <source>
        <dbReference type="ARBA" id="ARBA00022630"/>
    </source>
</evidence>
<evidence type="ECO:0000256" key="2">
    <source>
        <dbReference type="ARBA" id="ARBA00005272"/>
    </source>
</evidence>
<keyword evidence="4" id="KW-0274">FAD</keyword>
<dbReference type="InterPro" id="IPR036188">
    <property type="entry name" value="FAD/NAD-bd_sf"/>
</dbReference>
<comment type="similarity">
    <text evidence="2">Belongs to the NADH dehydrogenase family.</text>
</comment>
<protein>
    <submittedName>
        <fullName evidence="7">NADH dehydrogenase</fullName>
        <ecNumber evidence="7">1.6.99.3</ecNumber>
    </submittedName>
</protein>
<dbReference type="Pfam" id="PF07992">
    <property type="entry name" value="Pyr_redox_2"/>
    <property type="match status" value="1"/>
</dbReference>
<evidence type="ECO:0000313" key="7">
    <source>
        <dbReference type="EMBL" id="QJR10221.1"/>
    </source>
</evidence>
<keyword evidence="8" id="KW-1185">Reference proteome</keyword>
<dbReference type="AlphaFoldDB" id="A0A6M4GSK0"/>
<dbReference type="EMBL" id="CP053069">
    <property type="protein sequence ID" value="QJR10221.1"/>
    <property type="molecule type" value="Genomic_DNA"/>
</dbReference>
<dbReference type="InterPro" id="IPR051169">
    <property type="entry name" value="NADH-Q_oxidoreductase"/>
</dbReference>
<dbReference type="GO" id="GO:0019646">
    <property type="term" value="P:aerobic electron transport chain"/>
    <property type="evidence" value="ECO:0007669"/>
    <property type="project" value="TreeGrafter"/>
</dbReference>
<feature type="domain" description="FAD/NAD(P)-binding" evidence="6">
    <location>
        <begin position="17"/>
        <end position="346"/>
    </location>
</feature>
<dbReference type="InterPro" id="IPR023753">
    <property type="entry name" value="FAD/NAD-binding_dom"/>
</dbReference>
<name>A0A6M4GSK0_9PROT</name>
<evidence type="ECO:0000313" key="8">
    <source>
        <dbReference type="Proteomes" id="UP000501534"/>
    </source>
</evidence>
<dbReference type="Gene3D" id="3.50.50.100">
    <property type="match status" value="1"/>
</dbReference>
<dbReference type="Proteomes" id="UP000501534">
    <property type="component" value="Chromosome"/>
</dbReference>
<keyword evidence="5 7" id="KW-0560">Oxidoreductase</keyword>
<dbReference type="PANTHER" id="PTHR42913:SF3">
    <property type="entry name" value="64 KDA MITOCHONDRIAL NADH DEHYDROGENASE (EUROFUNG)"/>
    <property type="match status" value="1"/>
</dbReference>
<comment type="cofactor">
    <cofactor evidence="1">
        <name>FAD</name>
        <dbReference type="ChEBI" id="CHEBI:57692"/>
    </cofactor>
</comment>
<dbReference type="KEGG" id="uru:DSM104443_01275"/>
<dbReference type="RefSeq" id="WP_171090576.1">
    <property type="nucleotide sequence ID" value="NZ_CP053069.1"/>
</dbReference>
<evidence type="ECO:0000259" key="6">
    <source>
        <dbReference type="Pfam" id="PF07992"/>
    </source>
</evidence>
<dbReference type="EC" id="1.6.99.3" evidence="7"/>
<dbReference type="PRINTS" id="PR00411">
    <property type="entry name" value="PNDRDTASEI"/>
</dbReference>
<evidence type="ECO:0000256" key="5">
    <source>
        <dbReference type="ARBA" id="ARBA00023002"/>
    </source>
</evidence>
<evidence type="ECO:0000256" key="1">
    <source>
        <dbReference type="ARBA" id="ARBA00001974"/>
    </source>
</evidence>
<keyword evidence="3" id="KW-0285">Flavoprotein</keyword>
<proteinExistence type="inferred from homology"/>
<reference evidence="7 8" key="1">
    <citation type="submission" date="2020-04" db="EMBL/GenBank/DDBJ databases">
        <title>Usitatibacter rugosus gen. nov., sp. nov. and Usitatibacter palustris sp. nov., novel members of Usitatibacteraceae fam. nov. within the order Nitrosomonadales isolated from soil.</title>
        <authorList>
            <person name="Huber K.J."/>
            <person name="Neumann-Schaal M."/>
            <person name="Geppert A."/>
            <person name="Luckner M."/>
            <person name="Wanner G."/>
            <person name="Overmann J."/>
        </authorList>
    </citation>
    <scope>NUCLEOTIDE SEQUENCE [LARGE SCALE GENOMIC DNA]</scope>
    <source>
        <strain evidence="7 8">0125_3</strain>
    </source>
</reference>
<organism evidence="7 8">
    <name type="scientific">Usitatibacter rugosus</name>
    <dbReference type="NCBI Taxonomy" id="2732067"/>
    <lineage>
        <taxon>Bacteria</taxon>
        <taxon>Pseudomonadati</taxon>
        <taxon>Pseudomonadota</taxon>
        <taxon>Betaproteobacteria</taxon>
        <taxon>Nitrosomonadales</taxon>
        <taxon>Usitatibacteraceae</taxon>
        <taxon>Usitatibacter</taxon>
    </lineage>
</organism>
<gene>
    <name evidence="7" type="primary">ndh</name>
    <name evidence="7" type="ORF">DSM104443_01275</name>
</gene>
<dbReference type="SUPFAM" id="SSF51905">
    <property type="entry name" value="FAD/NAD(P)-binding domain"/>
    <property type="match status" value="1"/>
</dbReference>
<sequence length="443" mass="48565">MQPTAIASNPQPHIPHRIVIVGGGAGGLELATKLGNSLGRSGRAEVTLVDRDQTHLWKPLLHEVAAGSMDIHQHQLDYLAQARWHRFTFALGALSGLDRERREAIVAPVRDDEGAEVLPERRLAYDTLVIAIGSQSNDFGTPGVREHAFTIDQARDANVFHRRLVNACFRANFAADGSVLHIAIVGAGATGVELAAELHNTTRTLAAYGLKNFDPTKQIRITLIEAGPRILPGLPEYVAEETLKVLQSLGIEVLVNEKVVGITEEAVKTATGREVPGRFTVWTAGIRCADVLATLGLETDRINRLVVKPSLETTRDANIFAIGDCAAAPWTEGKTVPPRAQAAHQQSSHLVKTIKRRLAGKASQPYHYRDFGSLISLGHYDTIGQLMGFAGGGRMRVEGYLAKLFYVALYRQHIWALHGFWRMALDTLARLIKRQTEPKVKLH</sequence>